<feature type="region of interest" description="Disordered" evidence="7">
    <location>
        <begin position="573"/>
        <end position="632"/>
    </location>
</feature>
<evidence type="ECO:0000256" key="6">
    <source>
        <dbReference type="SAM" id="Coils"/>
    </source>
</evidence>
<dbReference type="Pfam" id="PF08598">
    <property type="entry name" value="Sds3"/>
    <property type="match status" value="1"/>
</dbReference>
<feature type="coiled-coil region" evidence="6">
    <location>
        <begin position="383"/>
        <end position="417"/>
    </location>
</feature>
<evidence type="ECO:0000256" key="7">
    <source>
        <dbReference type="SAM" id="MobiDB-lite"/>
    </source>
</evidence>
<feature type="compositionally biased region" description="Polar residues" evidence="7">
    <location>
        <begin position="129"/>
        <end position="151"/>
    </location>
</feature>
<organism evidence="8 9">
    <name type="scientific">Gonapodya prolifera (strain JEL478)</name>
    <name type="common">Monoblepharis prolifera</name>
    <dbReference type="NCBI Taxonomy" id="1344416"/>
    <lineage>
        <taxon>Eukaryota</taxon>
        <taxon>Fungi</taxon>
        <taxon>Fungi incertae sedis</taxon>
        <taxon>Chytridiomycota</taxon>
        <taxon>Chytridiomycota incertae sedis</taxon>
        <taxon>Monoblepharidomycetes</taxon>
        <taxon>Monoblepharidales</taxon>
        <taxon>Gonapodyaceae</taxon>
        <taxon>Gonapodya</taxon>
    </lineage>
</organism>
<feature type="region of interest" description="Disordered" evidence="7">
    <location>
        <begin position="705"/>
        <end position="737"/>
    </location>
</feature>
<feature type="compositionally biased region" description="Acidic residues" evidence="7">
    <location>
        <begin position="620"/>
        <end position="629"/>
    </location>
</feature>
<gene>
    <name evidence="8" type="ORF">M427DRAFT_151914</name>
</gene>
<feature type="compositionally biased region" description="Basic residues" evidence="7">
    <location>
        <begin position="1"/>
        <end position="15"/>
    </location>
</feature>
<feature type="compositionally biased region" description="Low complexity" evidence="7">
    <location>
        <begin position="274"/>
        <end position="283"/>
    </location>
</feature>
<feature type="compositionally biased region" description="Polar residues" evidence="7">
    <location>
        <begin position="172"/>
        <end position="200"/>
    </location>
</feature>
<dbReference type="AlphaFoldDB" id="A0A139AV66"/>
<evidence type="ECO:0000313" key="8">
    <source>
        <dbReference type="EMBL" id="KXS20630.1"/>
    </source>
</evidence>
<keyword evidence="3" id="KW-0805">Transcription regulation</keyword>
<accession>A0A139AV66</accession>
<proteinExistence type="predicted"/>
<evidence type="ECO:0000256" key="1">
    <source>
        <dbReference type="ARBA" id="ARBA00004123"/>
    </source>
</evidence>
<dbReference type="GO" id="GO:0010468">
    <property type="term" value="P:regulation of gene expression"/>
    <property type="evidence" value="ECO:0007669"/>
    <property type="project" value="UniProtKB-ARBA"/>
</dbReference>
<keyword evidence="4" id="KW-0804">Transcription</keyword>
<keyword evidence="9" id="KW-1185">Reference proteome</keyword>
<dbReference type="EMBL" id="KQ965735">
    <property type="protein sequence ID" value="KXS20630.1"/>
    <property type="molecule type" value="Genomic_DNA"/>
</dbReference>
<reference evidence="8 9" key="1">
    <citation type="journal article" date="2015" name="Genome Biol. Evol.">
        <title>Phylogenomic analyses indicate that early fungi evolved digesting cell walls of algal ancestors of land plants.</title>
        <authorList>
            <person name="Chang Y."/>
            <person name="Wang S."/>
            <person name="Sekimoto S."/>
            <person name="Aerts A.L."/>
            <person name="Choi C."/>
            <person name="Clum A."/>
            <person name="LaButti K.M."/>
            <person name="Lindquist E.A."/>
            <person name="Yee Ngan C."/>
            <person name="Ohm R.A."/>
            <person name="Salamov A.A."/>
            <person name="Grigoriev I.V."/>
            <person name="Spatafora J.W."/>
            <person name="Berbee M.L."/>
        </authorList>
    </citation>
    <scope>NUCLEOTIDE SEQUENCE [LARGE SCALE GENOMIC DNA]</scope>
    <source>
        <strain evidence="8 9">JEL478</strain>
    </source>
</reference>
<sequence length="777" mass="85857">MPPRGRSQRGHRGIHASRSVGDTRNMSERSSSDGAGSAERGPGGESSDGAPSHIARNSPTRPAPGRKSRINGVEHSAGSGNALDSHRGMDAETSTHHAESTTLTVMSEPPASSPPLRMATSRRGAKRNGGTSRSGDVLSNQGREPLRSSSPVAGGSDSDHDFEEDGRGELLAQSSDEIVLDQSGTVLTNGRRNRASQQGAQTGGDEDPPVLTGVLLYDEVVLDEGFVLFIRRNRKQKKKTHIAVSAVPVDEPVVPVVPTLPGPAKEVKTPPEEPASTTEEVAAPGAEVDTVQSVTVETSTVAEVVEEVADGPPAVARQPRQRGGPRVRQERRFHPAPVEIRILPPDPPDIIKRAPRRVRAWSPDLPEDLDGDDELPADIREMVESARAEVRTLLKDVKDLNRRIKDVQAESLDLEAEMVKDGTNPSLQTLTDQHEEQYAHRMATLEARLRAELDEVDRAHKARIREAKLRYREARSLANNRMKSEVSEKIEKVKALTRIDPLAKRNAWRPSRTRLRRRDTSFISNREKERYWWTARAHDYDSVLTGSSELDGRKRALKRRRIMPGIGWSDGEDEPWGFSTRRHPEDRHDSVPPLSGSGSEPASENAVPPPRDLVSRVESDSDGEVDDGDIDRRGVRDYRAELPEDIIWDKRARHPGQKYYFKRQRSHISKLTRAIYPPLWPTGLRPSDADSDVASFRALASDAAAERAQEVASGPDPTPAPARARVRDEPRPPGLLLDGDGRPLGFWKVSGSYREDWDKAWPVTMTDVDVKFTLEPL</sequence>
<keyword evidence="6" id="KW-0175">Coiled coil</keyword>
<keyword evidence="2" id="KW-0678">Repressor</keyword>
<dbReference type="OrthoDB" id="10668892at2759"/>
<protein>
    <submittedName>
        <fullName evidence="8">Uncharacterized protein</fullName>
    </submittedName>
</protein>
<evidence type="ECO:0000256" key="5">
    <source>
        <dbReference type="ARBA" id="ARBA00023242"/>
    </source>
</evidence>
<name>A0A139AV66_GONPJ</name>
<comment type="subcellular location">
    <subcellularLocation>
        <location evidence="1">Nucleus</location>
    </subcellularLocation>
</comment>
<evidence type="ECO:0000256" key="4">
    <source>
        <dbReference type="ARBA" id="ARBA00023163"/>
    </source>
</evidence>
<evidence type="ECO:0000256" key="3">
    <source>
        <dbReference type="ARBA" id="ARBA00023015"/>
    </source>
</evidence>
<feature type="compositionally biased region" description="Basic and acidic residues" evidence="7">
    <location>
        <begin position="84"/>
        <end position="99"/>
    </location>
</feature>
<evidence type="ECO:0000313" key="9">
    <source>
        <dbReference type="Proteomes" id="UP000070544"/>
    </source>
</evidence>
<dbReference type="InterPro" id="IPR013907">
    <property type="entry name" value="Sds3"/>
</dbReference>
<feature type="region of interest" description="Disordered" evidence="7">
    <location>
        <begin position="260"/>
        <end position="283"/>
    </location>
</feature>
<dbReference type="Proteomes" id="UP000070544">
    <property type="component" value="Unassembled WGS sequence"/>
</dbReference>
<dbReference type="GO" id="GO:0005654">
    <property type="term" value="C:nucleoplasm"/>
    <property type="evidence" value="ECO:0007669"/>
    <property type="project" value="UniProtKB-ARBA"/>
</dbReference>
<evidence type="ECO:0000256" key="2">
    <source>
        <dbReference type="ARBA" id="ARBA00022491"/>
    </source>
</evidence>
<keyword evidence="5" id="KW-0539">Nucleus</keyword>
<feature type="region of interest" description="Disordered" evidence="7">
    <location>
        <begin position="1"/>
        <end position="210"/>
    </location>
</feature>